<gene>
    <name evidence="1" type="ORF">APB76_11330</name>
</gene>
<dbReference type="EMBL" id="LLEI02000032">
    <property type="protein sequence ID" value="OAJ93813.1"/>
    <property type="molecule type" value="Genomic_DNA"/>
</dbReference>
<sequence length="76" mass="8890">MTSVFDKAIAKRLKQTISVSQQVTEANEKLASQYQYVIQYCLEQPSSQQTRKRLEQWHKAVQDHANHHIMSPPHEN</sequence>
<evidence type="ECO:0000313" key="1">
    <source>
        <dbReference type="EMBL" id="OAJ93813.1"/>
    </source>
</evidence>
<comment type="caution">
    <text evidence="1">The sequence shown here is derived from an EMBL/GenBank/DDBJ whole genome shotgun (WGS) entry which is preliminary data.</text>
</comment>
<name>A0A177XYY1_9VIBR</name>
<reference evidence="1 2" key="1">
    <citation type="journal article" date="2016" name="Syst. Appl. Microbiol.">
        <title>Vibrio bivalvicida sp. nov., a novel larval pathogen for bivalve molluscs reared in a hatchery.</title>
        <authorList>
            <person name="Dubert J."/>
            <person name="Romalde J.L."/>
            <person name="Prado S."/>
            <person name="Barja J.L."/>
        </authorList>
    </citation>
    <scope>NUCLEOTIDE SEQUENCE [LARGE SCALE GENOMIC DNA]</scope>
    <source>
        <strain evidence="1 2">605</strain>
    </source>
</reference>
<evidence type="ECO:0000313" key="2">
    <source>
        <dbReference type="Proteomes" id="UP000078406"/>
    </source>
</evidence>
<organism evidence="1 2">
    <name type="scientific">Vibrio bivalvicida</name>
    <dbReference type="NCBI Taxonomy" id="1276888"/>
    <lineage>
        <taxon>Bacteria</taxon>
        <taxon>Pseudomonadati</taxon>
        <taxon>Pseudomonadota</taxon>
        <taxon>Gammaproteobacteria</taxon>
        <taxon>Vibrionales</taxon>
        <taxon>Vibrionaceae</taxon>
        <taxon>Vibrio</taxon>
        <taxon>Vibrio oreintalis group</taxon>
    </lineage>
</organism>
<dbReference type="Proteomes" id="UP000078406">
    <property type="component" value="Unassembled WGS sequence"/>
</dbReference>
<proteinExistence type="predicted"/>
<protein>
    <submittedName>
        <fullName evidence="1">Uncharacterized protein</fullName>
    </submittedName>
</protein>
<accession>A0A177XYY1</accession>
<dbReference type="RefSeq" id="WP_049843755.1">
    <property type="nucleotide sequence ID" value="NZ_LLEI02000032.1"/>
</dbReference>
<dbReference type="AlphaFoldDB" id="A0A177XYY1"/>